<dbReference type="Proteomes" id="UP000054270">
    <property type="component" value="Unassembled WGS sequence"/>
</dbReference>
<sequence>MGGEPVLPLHHVPQRPPAHARLCRHLRTAATPPAPPRCAALSDHQDTCTRALHPA</sequence>
<gene>
    <name evidence="1" type="ORF">HYPSUDRAFT_49581</name>
</gene>
<evidence type="ECO:0000313" key="1">
    <source>
        <dbReference type="EMBL" id="KJA13839.1"/>
    </source>
</evidence>
<accession>A0A0D2N3L6</accession>
<evidence type="ECO:0000313" key="2">
    <source>
        <dbReference type="Proteomes" id="UP000054270"/>
    </source>
</evidence>
<dbReference type="AlphaFoldDB" id="A0A0D2N3L6"/>
<name>A0A0D2N3L6_HYPSF</name>
<dbReference type="EMBL" id="KN817710">
    <property type="protein sequence ID" value="KJA13839.1"/>
    <property type="molecule type" value="Genomic_DNA"/>
</dbReference>
<protein>
    <submittedName>
        <fullName evidence="1">Uncharacterized protein</fullName>
    </submittedName>
</protein>
<reference evidence="2" key="1">
    <citation type="submission" date="2014-04" db="EMBL/GenBank/DDBJ databases">
        <title>Evolutionary Origins and Diversification of the Mycorrhizal Mutualists.</title>
        <authorList>
            <consortium name="DOE Joint Genome Institute"/>
            <consortium name="Mycorrhizal Genomics Consortium"/>
            <person name="Kohler A."/>
            <person name="Kuo A."/>
            <person name="Nagy L.G."/>
            <person name="Floudas D."/>
            <person name="Copeland A."/>
            <person name="Barry K.W."/>
            <person name="Cichocki N."/>
            <person name="Veneault-Fourrey C."/>
            <person name="LaButti K."/>
            <person name="Lindquist E.A."/>
            <person name="Lipzen A."/>
            <person name="Lundell T."/>
            <person name="Morin E."/>
            <person name="Murat C."/>
            <person name="Riley R."/>
            <person name="Ohm R."/>
            <person name="Sun H."/>
            <person name="Tunlid A."/>
            <person name="Henrissat B."/>
            <person name="Grigoriev I.V."/>
            <person name="Hibbett D.S."/>
            <person name="Martin F."/>
        </authorList>
    </citation>
    <scope>NUCLEOTIDE SEQUENCE [LARGE SCALE GENOMIC DNA]</scope>
    <source>
        <strain evidence="2">FD-334 SS-4</strain>
    </source>
</reference>
<keyword evidence="2" id="KW-1185">Reference proteome</keyword>
<organism evidence="1 2">
    <name type="scientific">Hypholoma sublateritium (strain FD-334 SS-4)</name>
    <dbReference type="NCBI Taxonomy" id="945553"/>
    <lineage>
        <taxon>Eukaryota</taxon>
        <taxon>Fungi</taxon>
        <taxon>Dikarya</taxon>
        <taxon>Basidiomycota</taxon>
        <taxon>Agaricomycotina</taxon>
        <taxon>Agaricomycetes</taxon>
        <taxon>Agaricomycetidae</taxon>
        <taxon>Agaricales</taxon>
        <taxon>Agaricineae</taxon>
        <taxon>Strophariaceae</taxon>
        <taxon>Hypholoma</taxon>
    </lineage>
</organism>
<proteinExistence type="predicted"/>